<evidence type="ECO:0000259" key="15">
    <source>
        <dbReference type="PROSITE" id="PS51747"/>
    </source>
</evidence>
<name>A0A8H3WJ53_9PEZI</name>
<dbReference type="GO" id="GO:0098552">
    <property type="term" value="C:side of membrane"/>
    <property type="evidence" value="ECO:0007669"/>
    <property type="project" value="UniProtKB-KW"/>
</dbReference>
<evidence type="ECO:0000256" key="12">
    <source>
        <dbReference type="ARBA" id="ARBA00023288"/>
    </source>
</evidence>
<feature type="transmembrane region" description="Helical" evidence="14">
    <location>
        <begin position="12"/>
        <end position="30"/>
    </location>
</feature>
<evidence type="ECO:0000256" key="10">
    <source>
        <dbReference type="ARBA" id="ARBA00023136"/>
    </source>
</evidence>
<protein>
    <recommendedName>
        <fullName evidence="15">CMP/dCMP-type deaminase domain-containing protein</fullName>
    </recommendedName>
</protein>
<evidence type="ECO:0000313" key="17">
    <source>
        <dbReference type="Proteomes" id="UP000434172"/>
    </source>
</evidence>
<evidence type="ECO:0000256" key="1">
    <source>
        <dbReference type="ARBA" id="ARBA00004141"/>
    </source>
</evidence>
<keyword evidence="7 14" id="KW-0812">Transmembrane</keyword>
<evidence type="ECO:0000256" key="3">
    <source>
        <dbReference type="ARBA" id="ARBA00004613"/>
    </source>
</evidence>
<evidence type="ECO:0000256" key="7">
    <source>
        <dbReference type="ARBA" id="ARBA00022692"/>
    </source>
</evidence>
<evidence type="ECO:0000256" key="4">
    <source>
        <dbReference type="ARBA" id="ARBA00010031"/>
    </source>
</evidence>
<evidence type="ECO:0000256" key="8">
    <source>
        <dbReference type="ARBA" id="ARBA00022729"/>
    </source>
</evidence>
<keyword evidence="10 14" id="KW-0472">Membrane</keyword>
<keyword evidence="12" id="KW-0449">Lipoprotein</keyword>
<sequence length="745" mass="80887">MRLSTSSTAFNGLGWMLFALSMLGIVGANGQGYHVVEHQLVSRQLPDLSNISTCGLNCLVQSITGSGCDLTNTTCSCASSQLGQLAASCLIANCTMQDSLDLAKLQARQCNLPHESQTTKMLAILVTVYVTALIAIGLRLIAKSFAKIWSTDDALIVAAIVIAIAPFSLVIIMATMGFGTHLYDLQSGQLTKILQLLYAAEIVYVFVLLFAKLSLVTFYFRIFTVPRFRMAAYSLIAFLVLGQVIIGFLTIFSCHPIELFWNKDIHTGGCLDINQLAYANSALAILQDLIILALPIAMLPGLQMNKNKKISVAVIFLLGSVGFISTIIRLQVLAVFGNSIDPTWDYVPVVWWTTIELGVVIVCACLPMIRNLVEKWFPNFKLFKWSSPKPSKDSVGSSSVGTDDKSYKMGRYQKFGRSTSPPQFSDNYVRDHIGGPPSKTDEISPTKYRDMYAYGGSKPKVLEDPMSPPQPYDLSWRSTNPYGISGENPLSTLSQLLLLLLLPSVGRCCEQQLCEQQQKHTCSTCGNSTPQVPMPAALPQCLPQEWTTWTTDDGVDASTRAYWMRQANLALPNPCPFAAFGAVVVNHTAGGLGELVCTGANNNQGSGNPTLHGEMVAINNCSAIFTDPQGRYNMTPADALLAFSNLTLYTNAESCPMCASAIRWAGFKEYVYGTSIDALVDMGWGQITVSSKEIFNQSSSLSSETGFLGGVLTNETDGFFSWQFRPNATCPQGCSRAASGRCAPA</sequence>
<keyword evidence="5" id="KW-0964">Secreted</keyword>
<feature type="transmembrane region" description="Helical" evidence="14">
    <location>
        <begin position="349"/>
        <end position="369"/>
    </location>
</feature>
<feature type="transmembrane region" description="Helical" evidence="14">
    <location>
        <begin position="282"/>
        <end position="302"/>
    </location>
</feature>
<gene>
    <name evidence="16" type="ORF">GQ607_003194</name>
</gene>
<dbReference type="Gene3D" id="3.40.140.10">
    <property type="entry name" value="Cytidine Deaminase, domain 2"/>
    <property type="match status" value="1"/>
</dbReference>
<evidence type="ECO:0000256" key="9">
    <source>
        <dbReference type="ARBA" id="ARBA00022989"/>
    </source>
</evidence>
<comment type="similarity">
    <text evidence="4">Belongs to the RBT5 family.</text>
</comment>
<dbReference type="EMBL" id="WOWK01000011">
    <property type="protein sequence ID" value="KAF0329626.1"/>
    <property type="molecule type" value="Genomic_DNA"/>
</dbReference>
<dbReference type="InterPro" id="IPR052337">
    <property type="entry name" value="SAT4-like"/>
</dbReference>
<dbReference type="InterPro" id="IPR002125">
    <property type="entry name" value="CMP_dCMP_dom"/>
</dbReference>
<evidence type="ECO:0000256" key="5">
    <source>
        <dbReference type="ARBA" id="ARBA00022525"/>
    </source>
</evidence>
<evidence type="ECO:0000256" key="6">
    <source>
        <dbReference type="ARBA" id="ARBA00022622"/>
    </source>
</evidence>
<dbReference type="GO" id="GO:0005576">
    <property type="term" value="C:extracellular region"/>
    <property type="evidence" value="ECO:0007669"/>
    <property type="project" value="UniProtKB-SubCell"/>
</dbReference>
<dbReference type="InterPro" id="IPR049326">
    <property type="entry name" value="Rhodopsin_dom_fungi"/>
</dbReference>
<evidence type="ECO:0000256" key="2">
    <source>
        <dbReference type="ARBA" id="ARBA00004589"/>
    </source>
</evidence>
<dbReference type="PROSITE" id="PS51747">
    <property type="entry name" value="CYT_DCMP_DEAMINASES_2"/>
    <property type="match status" value="1"/>
</dbReference>
<feature type="transmembrane region" description="Helical" evidence="14">
    <location>
        <begin position="121"/>
        <end position="142"/>
    </location>
</feature>
<dbReference type="OrthoDB" id="408702at2759"/>
<evidence type="ECO:0000256" key="11">
    <source>
        <dbReference type="ARBA" id="ARBA00023157"/>
    </source>
</evidence>
<evidence type="ECO:0000313" key="16">
    <source>
        <dbReference type="EMBL" id="KAF0329626.1"/>
    </source>
</evidence>
<keyword evidence="8" id="KW-0732">Signal</keyword>
<comment type="subcellular location">
    <subcellularLocation>
        <location evidence="2">Membrane</location>
        <topology evidence="2">Lipid-anchor</topology>
        <topology evidence="2">GPI-anchor</topology>
    </subcellularLocation>
    <subcellularLocation>
        <location evidence="1">Membrane</location>
        <topology evidence="1">Multi-pass membrane protein</topology>
    </subcellularLocation>
    <subcellularLocation>
        <location evidence="3">Secreted</location>
    </subcellularLocation>
</comment>
<dbReference type="GO" id="GO:0003824">
    <property type="term" value="F:catalytic activity"/>
    <property type="evidence" value="ECO:0007669"/>
    <property type="project" value="InterPro"/>
</dbReference>
<proteinExistence type="inferred from homology"/>
<dbReference type="SMART" id="SM00747">
    <property type="entry name" value="CFEM"/>
    <property type="match status" value="1"/>
</dbReference>
<keyword evidence="11" id="KW-1015">Disulfide bond</keyword>
<organism evidence="16 17">
    <name type="scientific">Colletotrichum asianum</name>
    <dbReference type="NCBI Taxonomy" id="702518"/>
    <lineage>
        <taxon>Eukaryota</taxon>
        <taxon>Fungi</taxon>
        <taxon>Dikarya</taxon>
        <taxon>Ascomycota</taxon>
        <taxon>Pezizomycotina</taxon>
        <taxon>Sordariomycetes</taxon>
        <taxon>Hypocreomycetidae</taxon>
        <taxon>Glomerellales</taxon>
        <taxon>Glomerellaceae</taxon>
        <taxon>Colletotrichum</taxon>
        <taxon>Colletotrichum gloeosporioides species complex</taxon>
    </lineage>
</organism>
<feature type="domain" description="CMP/dCMP-type deaminase" evidence="15">
    <location>
        <begin position="558"/>
        <end position="687"/>
    </location>
</feature>
<dbReference type="InterPro" id="IPR016193">
    <property type="entry name" value="Cytidine_deaminase-like"/>
</dbReference>
<evidence type="ECO:0000256" key="13">
    <source>
        <dbReference type="ARBA" id="ARBA00038359"/>
    </source>
</evidence>
<dbReference type="CDD" id="cd01285">
    <property type="entry name" value="nucleoside_deaminase"/>
    <property type="match status" value="1"/>
</dbReference>
<keyword evidence="17" id="KW-1185">Reference proteome</keyword>
<dbReference type="GO" id="GO:0006139">
    <property type="term" value="P:nucleobase-containing compound metabolic process"/>
    <property type="evidence" value="ECO:0007669"/>
    <property type="project" value="UniProtKB-ARBA"/>
</dbReference>
<comment type="caution">
    <text evidence="16">The sequence shown here is derived from an EMBL/GenBank/DDBJ whole genome shotgun (WGS) entry which is preliminary data.</text>
</comment>
<feature type="transmembrane region" description="Helical" evidence="14">
    <location>
        <begin position="154"/>
        <end position="176"/>
    </location>
</feature>
<evidence type="ECO:0000256" key="14">
    <source>
        <dbReference type="SAM" id="Phobius"/>
    </source>
</evidence>
<keyword evidence="6" id="KW-0336">GPI-anchor</keyword>
<dbReference type="Pfam" id="PF20684">
    <property type="entry name" value="Fung_rhodopsin"/>
    <property type="match status" value="1"/>
</dbReference>
<dbReference type="AlphaFoldDB" id="A0A8H3WJ53"/>
<dbReference type="Proteomes" id="UP000434172">
    <property type="component" value="Unassembled WGS sequence"/>
</dbReference>
<reference evidence="16 17" key="1">
    <citation type="submission" date="2019-12" db="EMBL/GenBank/DDBJ databases">
        <title>A genome sequence resource for the geographically widespread anthracnose pathogen Colletotrichum asianum.</title>
        <authorList>
            <person name="Meng Y."/>
        </authorList>
    </citation>
    <scope>NUCLEOTIDE SEQUENCE [LARGE SCALE GENOMIC DNA]</scope>
    <source>
        <strain evidence="16 17">ICMP 18580</strain>
    </source>
</reference>
<feature type="transmembrane region" description="Helical" evidence="14">
    <location>
        <begin position="314"/>
        <end position="337"/>
    </location>
</feature>
<dbReference type="PANTHER" id="PTHR33048:SF131">
    <property type="entry name" value="INTEGRAL MEMBRANE PROTEIN"/>
    <property type="match status" value="1"/>
</dbReference>
<dbReference type="Pfam" id="PF05730">
    <property type="entry name" value="CFEM"/>
    <property type="match status" value="1"/>
</dbReference>
<dbReference type="SUPFAM" id="SSF53927">
    <property type="entry name" value="Cytidine deaminase-like"/>
    <property type="match status" value="1"/>
</dbReference>
<accession>A0A8H3WJ53</accession>
<feature type="transmembrane region" description="Helical" evidence="14">
    <location>
        <begin position="232"/>
        <end position="252"/>
    </location>
</feature>
<keyword evidence="6" id="KW-0325">Glycoprotein</keyword>
<feature type="transmembrane region" description="Helical" evidence="14">
    <location>
        <begin position="196"/>
        <end position="220"/>
    </location>
</feature>
<keyword evidence="9 14" id="KW-1133">Transmembrane helix</keyword>
<dbReference type="PANTHER" id="PTHR33048">
    <property type="entry name" value="PTH11-LIKE INTEGRAL MEMBRANE PROTEIN (AFU_ORTHOLOGUE AFUA_5G11245)"/>
    <property type="match status" value="1"/>
</dbReference>
<dbReference type="Pfam" id="PF00383">
    <property type="entry name" value="dCMP_cyt_deam_1"/>
    <property type="match status" value="1"/>
</dbReference>
<dbReference type="InterPro" id="IPR008427">
    <property type="entry name" value="Extracellular_membr_CFEM_dom"/>
</dbReference>
<comment type="similarity">
    <text evidence="13">Belongs to the SAT4 family.</text>
</comment>